<proteinExistence type="predicted"/>
<accession>X1LZA7</accession>
<organism evidence="1">
    <name type="scientific">marine sediment metagenome</name>
    <dbReference type="NCBI Taxonomy" id="412755"/>
    <lineage>
        <taxon>unclassified sequences</taxon>
        <taxon>metagenomes</taxon>
        <taxon>ecological metagenomes</taxon>
    </lineage>
</organism>
<dbReference type="EMBL" id="BARV01007421">
    <property type="protein sequence ID" value="GAI07750.1"/>
    <property type="molecule type" value="Genomic_DNA"/>
</dbReference>
<reference evidence="1" key="1">
    <citation type="journal article" date="2014" name="Front. Microbiol.">
        <title>High frequency of phylogenetically diverse reductive dehalogenase-homologous genes in deep subseafloor sedimentary metagenomes.</title>
        <authorList>
            <person name="Kawai M."/>
            <person name="Futagami T."/>
            <person name="Toyoda A."/>
            <person name="Takaki Y."/>
            <person name="Nishi S."/>
            <person name="Hori S."/>
            <person name="Arai W."/>
            <person name="Tsubouchi T."/>
            <person name="Morono Y."/>
            <person name="Uchiyama I."/>
            <person name="Ito T."/>
            <person name="Fujiyama A."/>
            <person name="Inagaki F."/>
            <person name="Takami H."/>
        </authorList>
    </citation>
    <scope>NUCLEOTIDE SEQUENCE</scope>
    <source>
        <strain evidence="1">Expedition CK06-06</strain>
    </source>
</reference>
<evidence type="ECO:0000313" key="1">
    <source>
        <dbReference type="EMBL" id="GAI07750.1"/>
    </source>
</evidence>
<name>X1LZA7_9ZZZZ</name>
<sequence>MKTRLKITKDLTPKIEMCSIGPCPAIFETNKGSYALIGKKLNAKALNINKRVGKDEVLIEVPKGLIDKKKK</sequence>
<comment type="caution">
    <text evidence="1">The sequence shown here is derived from an EMBL/GenBank/DDBJ whole genome shotgun (WGS) entry which is preliminary data.</text>
</comment>
<protein>
    <submittedName>
        <fullName evidence="1">Uncharacterized protein</fullName>
    </submittedName>
</protein>
<dbReference type="AlphaFoldDB" id="X1LZA7"/>
<gene>
    <name evidence="1" type="ORF">S06H3_15112</name>
</gene>